<dbReference type="PANTHER" id="PTHR34660:SF7">
    <property type="entry name" value="DNA LIGASE-LIKE PROTEIN"/>
    <property type="match status" value="1"/>
</dbReference>
<feature type="compositionally biased region" description="Polar residues" evidence="1">
    <location>
        <begin position="208"/>
        <end position="221"/>
    </location>
</feature>
<accession>A0A834ZRW9</accession>
<comment type="caution">
    <text evidence="2">The sequence shown here is derived from an EMBL/GenBank/DDBJ whole genome shotgun (WGS) entry which is preliminary data.</text>
</comment>
<proteinExistence type="predicted"/>
<keyword evidence="3" id="KW-1185">Reference proteome</keyword>
<dbReference type="AlphaFoldDB" id="A0A834ZRW9"/>
<evidence type="ECO:0000313" key="2">
    <source>
        <dbReference type="EMBL" id="KAF8410410.1"/>
    </source>
</evidence>
<gene>
    <name evidence="2" type="ORF">HHK36_002939</name>
</gene>
<evidence type="ECO:0000256" key="1">
    <source>
        <dbReference type="SAM" id="MobiDB-lite"/>
    </source>
</evidence>
<reference evidence="2 3" key="1">
    <citation type="submission" date="2020-04" db="EMBL/GenBank/DDBJ databases">
        <title>Plant Genome Project.</title>
        <authorList>
            <person name="Zhang R.-G."/>
        </authorList>
    </citation>
    <scope>NUCLEOTIDE SEQUENCE [LARGE SCALE GENOMIC DNA]</scope>
    <source>
        <strain evidence="2">YNK0</strain>
        <tissue evidence="2">Leaf</tissue>
    </source>
</reference>
<feature type="compositionally biased region" description="Basic and acidic residues" evidence="1">
    <location>
        <begin position="195"/>
        <end position="207"/>
    </location>
</feature>
<feature type="compositionally biased region" description="Basic and acidic residues" evidence="1">
    <location>
        <begin position="91"/>
        <end position="123"/>
    </location>
</feature>
<dbReference type="Proteomes" id="UP000655225">
    <property type="component" value="Unassembled WGS sequence"/>
</dbReference>
<name>A0A834ZRW9_TETSI</name>
<dbReference type="EMBL" id="JABCRI010000002">
    <property type="protein sequence ID" value="KAF8410410.1"/>
    <property type="molecule type" value="Genomic_DNA"/>
</dbReference>
<feature type="region of interest" description="Disordered" evidence="1">
    <location>
        <begin position="57"/>
        <end position="235"/>
    </location>
</feature>
<sequence>MIAVSAMSRCFPYPPPGYERNGTHDKALIESIKLGLFPTLVCLEIEGRTGTLILQKEREKERRKEKKGKKKDKARVNSEIEKKKQSHEKRHKDESKVDQKGGDQKKRVVTEQLEKSSLTEEHGQPVSSQNLYDSSDSTQNSNKRKKHSSPSDGSHSHGSIVRIRLPLPLQKHKDPEVLSGNERACSTSGRPHTAAQEKYEIGPRPSREQPNSTSTTKTAAQEINPRPCKEQPYSTPGRTEILAHKKSETAPISSFFQSGSLPIESQFRDLIENWIPPPLQTEHTEFDDQEWLFEPNQQHRHRAKIIKARNDGSCNRNSNLWPSACYLPEAEIYALPFTVPY</sequence>
<feature type="compositionally biased region" description="Low complexity" evidence="1">
    <location>
        <begin position="150"/>
        <end position="159"/>
    </location>
</feature>
<protein>
    <submittedName>
        <fullName evidence="2">Uncharacterized protein</fullName>
    </submittedName>
</protein>
<dbReference type="OrthoDB" id="778084at2759"/>
<organism evidence="2 3">
    <name type="scientific">Tetracentron sinense</name>
    <name type="common">Spur-leaf</name>
    <dbReference type="NCBI Taxonomy" id="13715"/>
    <lineage>
        <taxon>Eukaryota</taxon>
        <taxon>Viridiplantae</taxon>
        <taxon>Streptophyta</taxon>
        <taxon>Embryophyta</taxon>
        <taxon>Tracheophyta</taxon>
        <taxon>Spermatophyta</taxon>
        <taxon>Magnoliopsida</taxon>
        <taxon>Trochodendrales</taxon>
        <taxon>Trochodendraceae</taxon>
        <taxon>Tetracentron</taxon>
    </lineage>
</organism>
<feature type="compositionally biased region" description="Polar residues" evidence="1">
    <location>
        <begin position="125"/>
        <end position="141"/>
    </location>
</feature>
<dbReference type="PANTHER" id="PTHR34660">
    <property type="entry name" value="MYB-LIKE PROTEIN X"/>
    <property type="match status" value="1"/>
</dbReference>
<evidence type="ECO:0000313" key="3">
    <source>
        <dbReference type="Proteomes" id="UP000655225"/>
    </source>
</evidence>
<feature type="compositionally biased region" description="Basic residues" evidence="1">
    <location>
        <begin position="63"/>
        <end position="73"/>
    </location>
</feature>
<dbReference type="OMA" id="MLTNKDH"/>
<feature type="compositionally biased region" description="Basic and acidic residues" evidence="1">
    <location>
        <begin position="74"/>
        <end position="83"/>
    </location>
</feature>